<keyword evidence="1" id="KW-0802">TPR repeat</keyword>
<dbReference type="EMBL" id="PEBW01000005">
    <property type="protein sequence ID" value="PTQ51384.1"/>
    <property type="molecule type" value="Genomic_DNA"/>
</dbReference>
<dbReference type="GO" id="GO:0016740">
    <property type="term" value="F:transferase activity"/>
    <property type="evidence" value="ECO:0007669"/>
    <property type="project" value="UniProtKB-KW"/>
</dbReference>
<protein>
    <submittedName>
        <fullName evidence="4">Glycosyl transferase, group 2 family protein</fullName>
    </submittedName>
</protein>
<sequence length="451" mass="50872">MDEGVRLSEVPKREAFLLSVAMIVRDEAEKLPRALTSVRDFADEIVVVDTGSADDTSEIAAAHGAQVFSFPWRGSFAEARNASLERCRGRWILVLDADEWLTTESGPALRELLEREKRTPCCEAYQVRIVNLVADAMGEPRRLAHFAVRLFRNNPAYRFTGRVHEQILPSILQHASSRHSYVVGTAPIELLHDGYKHVAKDKVMRNLELLEREWAEDPANPFTAYNLGVEYLRLKDTERAVEFLERSIALSPPRMAYLPLAYRYLAHAYASKGDLSNALKAATRGTETFPDAPDLWHLRGDLAWRAKDVPAARQAYLAAYALGNPPPGYPHEEGLGTYRTAFALGRLNEEEGNAEGAVTWYMRALRHRSNDAKVLAALFRLVARTWGEEALPRFVLTHLRAQDEDAWEFLVRLLKLLGHTRQAQALRRELRKREVKTAEKGGSGKPENSVP</sequence>
<proteinExistence type="predicted"/>
<comment type="caution">
    <text evidence="4">The sequence shown here is derived from an EMBL/GenBank/DDBJ whole genome shotgun (WGS) entry which is preliminary data.</text>
</comment>
<evidence type="ECO:0000313" key="4">
    <source>
        <dbReference type="EMBL" id="PTQ51384.1"/>
    </source>
</evidence>
<evidence type="ECO:0000259" key="3">
    <source>
        <dbReference type="Pfam" id="PF00535"/>
    </source>
</evidence>
<dbReference type="AlphaFoldDB" id="A0A2T5G5C2"/>
<organism evidence="4 5">
    <name type="scientific">Brockia lithotrophica</name>
    <dbReference type="NCBI Taxonomy" id="933949"/>
    <lineage>
        <taxon>Bacteria</taxon>
        <taxon>Bacillati</taxon>
        <taxon>Bacillota</taxon>
        <taxon>Bacilli</taxon>
        <taxon>Bacillales</taxon>
        <taxon>Bacillales Family X. Incertae Sedis</taxon>
        <taxon>Brockia</taxon>
    </lineage>
</organism>
<dbReference type="InterPro" id="IPR001173">
    <property type="entry name" value="Glyco_trans_2-like"/>
</dbReference>
<keyword evidence="4" id="KW-0808">Transferase</keyword>
<dbReference type="PANTHER" id="PTHR43630">
    <property type="entry name" value="POLY-BETA-1,6-N-ACETYL-D-GLUCOSAMINE SYNTHASE"/>
    <property type="match status" value="1"/>
</dbReference>
<feature type="domain" description="Glycosyltransferase 2-like" evidence="3">
    <location>
        <begin position="19"/>
        <end position="126"/>
    </location>
</feature>
<evidence type="ECO:0000256" key="2">
    <source>
        <dbReference type="SAM" id="MobiDB-lite"/>
    </source>
</evidence>
<dbReference type="SMART" id="SM00028">
    <property type="entry name" value="TPR"/>
    <property type="match status" value="4"/>
</dbReference>
<evidence type="ECO:0000256" key="1">
    <source>
        <dbReference type="PROSITE-ProRule" id="PRU00339"/>
    </source>
</evidence>
<dbReference type="Gene3D" id="3.90.550.10">
    <property type="entry name" value="Spore Coat Polysaccharide Biosynthesis Protein SpsA, Chain A"/>
    <property type="match status" value="1"/>
</dbReference>
<name>A0A2T5G5C2_9BACL</name>
<accession>A0A2T5G5C2</accession>
<dbReference type="SUPFAM" id="SSF53448">
    <property type="entry name" value="Nucleotide-diphospho-sugar transferases"/>
    <property type="match status" value="1"/>
</dbReference>
<dbReference type="Pfam" id="PF13181">
    <property type="entry name" value="TPR_8"/>
    <property type="match status" value="1"/>
</dbReference>
<dbReference type="InterPro" id="IPR011990">
    <property type="entry name" value="TPR-like_helical_dom_sf"/>
</dbReference>
<dbReference type="SUPFAM" id="SSF48452">
    <property type="entry name" value="TPR-like"/>
    <property type="match status" value="1"/>
</dbReference>
<gene>
    <name evidence="4" type="ORF">BLITH_1461</name>
</gene>
<feature type="repeat" description="TPR" evidence="1">
    <location>
        <begin position="221"/>
        <end position="254"/>
    </location>
</feature>
<feature type="region of interest" description="Disordered" evidence="2">
    <location>
        <begin position="432"/>
        <end position="451"/>
    </location>
</feature>
<dbReference type="InterPro" id="IPR029044">
    <property type="entry name" value="Nucleotide-diphossugar_trans"/>
</dbReference>
<reference evidence="4 5" key="1">
    <citation type="submission" date="2017-08" db="EMBL/GenBank/DDBJ databases">
        <title>Burning lignite coal seam in the remote Altai Mountains harbors a hydrogen-driven thermophilic microbial community.</title>
        <authorList>
            <person name="Kadnikov V.V."/>
            <person name="Mardanov A.V."/>
            <person name="Ivasenko D."/>
            <person name="Beletsky A.V."/>
            <person name="Karnachuk O.V."/>
            <person name="Ravin N.V."/>
        </authorList>
    </citation>
    <scope>NUCLEOTIDE SEQUENCE [LARGE SCALE GENOMIC DNA]</scope>
    <source>
        <strain evidence="4">AL31</strain>
    </source>
</reference>
<dbReference type="Pfam" id="PF13432">
    <property type="entry name" value="TPR_16"/>
    <property type="match status" value="1"/>
</dbReference>
<dbReference type="InterPro" id="IPR019734">
    <property type="entry name" value="TPR_rpt"/>
</dbReference>
<dbReference type="PANTHER" id="PTHR43630:SF2">
    <property type="entry name" value="GLYCOSYLTRANSFERASE"/>
    <property type="match status" value="1"/>
</dbReference>
<dbReference type="Proteomes" id="UP000244016">
    <property type="component" value="Unassembled WGS sequence"/>
</dbReference>
<dbReference type="Gene3D" id="1.25.40.10">
    <property type="entry name" value="Tetratricopeptide repeat domain"/>
    <property type="match status" value="2"/>
</dbReference>
<dbReference type="CDD" id="cd02511">
    <property type="entry name" value="Beta4Glucosyltransferase"/>
    <property type="match status" value="1"/>
</dbReference>
<dbReference type="Pfam" id="PF00535">
    <property type="entry name" value="Glycos_transf_2"/>
    <property type="match status" value="1"/>
</dbReference>
<evidence type="ECO:0000313" key="5">
    <source>
        <dbReference type="Proteomes" id="UP000244016"/>
    </source>
</evidence>
<dbReference type="PROSITE" id="PS50005">
    <property type="entry name" value="TPR"/>
    <property type="match status" value="1"/>
</dbReference>